<accession>A0A086N3J0</accession>
<dbReference type="Gene3D" id="3.90.1150.10">
    <property type="entry name" value="Aspartate Aminotransferase, domain 1"/>
    <property type="match status" value="1"/>
</dbReference>
<gene>
    <name evidence="5" type="ORF">FM21_06225</name>
</gene>
<dbReference type="InterPro" id="IPR015424">
    <property type="entry name" value="PyrdxlP-dep_Trfase"/>
</dbReference>
<dbReference type="PANTHER" id="PTHR42885:SF1">
    <property type="entry name" value="THREONINE-PHOSPHATE DECARBOXYLASE"/>
    <property type="match status" value="1"/>
</dbReference>
<comment type="cofactor">
    <cofactor evidence="1">
        <name>pyridoxal 5'-phosphate</name>
        <dbReference type="ChEBI" id="CHEBI:597326"/>
    </cofactor>
</comment>
<evidence type="ECO:0000313" key="6">
    <source>
        <dbReference type="Proteomes" id="UP000029095"/>
    </source>
</evidence>
<comment type="caution">
    <text evidence="5">The sequence shown here is derived from an EMBL/GenBank/DDBJ whole genome shotgun (WGS) entry which is preliminary data.</text>
</comment>
<dbReference type="PANTHER" id="PTHR42885">
    <property type="entry name" value="HISTIDINOL-PHOSPHATE AMINOTRANSFERASE-RELATED"/>
    <property type="match status" value="1"/>
</dbReference>
<dbReference type="AlphaFoldDB" id="A0A086N3J0"/>
<dbReference type="EMBL" id="JNFQ01000001">
    <property type="protein sequence ID" value="KFG75708.1"/>
    <property type="molecule type" value="Genomic_DNA"/>
</dbReference>
<evidence type="ECO:0000256" key="1">
    <source>
        <dbReference type="ARBA" id="ARBA00001933"/>
    </source>
</evidence>
<dbReference type="Gene3D" id="3.40.640.10">
    <property type="entry name" value="Type I PLP-dependent aspartate aminotransferase-like (Major domain)"/>
    <property type="match status" value="1"/>
</dbReference>
<dbReference type="FunFam" id="3.40.640.10:FF:000068">
    <property type="entry name" value="Putative aminotransferase"/>
    <property type="match status" value="1"/>
</dbReference>
<proteinExistence type="predicted"/>
<evidence type="ECO:0000313" key="5">
    <source>
        <dbReference type="EMBL" id="KFG75708.1"/>
    </source>
</evidence>
<keyword evidence="6" id="KW-1185">Reference proteome</keyword>
<name>A0A086N3J0_9ACTN</name>
<dbReference type="STRING" id="1915400.FM21_06225"/>
<dbReference type="GO" id="GO:0030170">
    <property type="term" value="F:pyridoxal phosphate binding"/>
    <property type="evidence" value="ECO:0007669"/>
    <property type="project" value="InterPro"/>
</dbReference>
<dbReference type="InterPro" id="IPR004839">
    <property type="entry name" value="Aminotransferase_I/II_large"/>
</dbReference>
<dbReference type="HOGENOM" id="CLU_017584_3_5_11"/>
<evidence type="ECO:0000256" key="3">
    <source>
        <dbReference type="SAM" id="MobiDB-lite"/>
    </source>
</evidence>
<keyword evidence="2" id="KW-0663">Pyridoxal phosphate</keyword>
<keyword evidence="5" id="KW-0808">Transferase</keyword>
<reference evidence="5 6" key="1">
    <citation type="submission" date="2014-05" db="EMBL/GenBank/DDBJ databases">
        <title>Complete genome sequence of the Streptomyces mutabilis TRM45540.</title>
        <authorList>
            <person name="Luo X."/>
            <person name="Zhang L."/>
        </authorList>
    </citation>
    <scope>NUCLEOTIDE SEQUENCE [LARGE SCALE GENOMIC DNA]</scope>
    <source>
        <strain evidence="5 6">TRM45540</strain>
    </source>
</reference>
<feature type="domain" description="Aminotransferase class I/classII large" evidence="4">
    <location>
        <begin position="73"/>
        <end position="364"/>
    </location>
</feature>
<feature type="compositionally biased region" description="Low complexity" evidence="3">
    <location>
        <begin position="493"/>
        <end position="505"/>
    </location>
</feature>
<evidence type="ECO:0000256" key="2">
    <source>
        <dbReference type="ARBA" id="ARBA00022898"/>
    </source>
</evidence>
<keyword evidence="5" id="KW-0032">Aminotransferase</keyword>
<feature type="compositionally biased region" description="Low complexity" evidence="3">
    <location>
        <begin position="533"/>
        <end position="553"/>
    </location>
</feature>
<feature type="compositionally biased region" description="Pro residues" evidence="3">
    <location>
        <begin position="456"/>
        <end position="492"/>
    </location>
</feature>
<dbReference type="InterPro" id="IPR015422">
    <property type="entry name" value="PyrdxlP-dep_Trfase_small"/>
</dbReference>
<feature type="region of interest" description="Disordered" evidence="3">
    <location>
        <begin position="456"/>
        <end position="553"/>
    </location>
</feature>
<dbReference type="Pfam" id="PF00155">
    <property type="entry name" value="Aminotran_1_2"/>
    <property type="match status" value="1"/>
</dbReference>
<dbReference type="InterPro" id="IPR015421">
    <property type="entry name" value="PyrdxlP-dep_Trfase_major"/>
</dbReference>
<evidence type="ECO:0000259" key="4">
    <source>
        <dbReference type="Pfam" id="PF00155"/>
    </source>
</evidence>
<protein>
    <submittedName>
        <fullName evidence="5">Aminotransferase</fullName>
    </submittedName>
</protein>
<dbReference type="Proteomes" id="UP000029095">
    <property type="component" value="Unassembled WGS sequence"/>
</dbReference>
<dbReference type="RefSeq" id="WP_043373358.1">
    <property type="nucleotide sequence ID" value="NZ_KN039946.1"/>
</dbReference>
<organism evidence="5 6">
    <name type="scientific">Streptomyces mutabilis</name>
    <dbReference type="NCBI Taxonomy" id="67332"/>
    <lineage>
        <taxon>Bacteria</taxon>
        <taxon>Bacillati</taxon>
        <taxon>Actinomycetota</taxon>
        <taxon>Actinomycetes</taxon>
        <taxon>Kitasatosporales</taxon>
        <taxon>Streptomycetaceae</taxon>
        <taxon>Streptomyces</taxon>
    </lineage>
</organism>
<dbReference type="CDD" id="cd00609">
    <property type="entry name" value="AAT_like"/>
    <property type="match status" value="1"/>
</dbReference>
<dbReference type="GO" id="GO:0008483">
    <property type="term" value="F:transaminase activity"/>
    <property type="evidence" value="ECO:0007669"/>
    <property type="project" value="UniProtKB-KW"/>
</dbReference>
<sequence>MSGNVTSLFRSTAAHSPSMAALTRESGGEAGAGPVDFCIPCNPYFPTPAMFDAMAGRLRDIITYYPSGADTITAELCGLLRLPPQCVAMGNGSTELITWIDHLLVRESLAVPVPTFGRWTDQPMETGKRVDMFPLQESGGFALDLARYAEFIRARGTRAVVICNPNNPDGGYLHRHALVQFMDAMADRDLVVIDESFLEFADAEAEPSVVQEAMLRPNVVVLRSLGKNFGLHGIRFGYLVANPALAGRVRAMLPKWNLNSLAEHVVFMLRDHGPEYSLSLHQVRRDRLEMASHLSALPGLTVYPSQGNFLFVRLPVGAEGTVVRDRMLTEHRVLVRECGNKIGSSSRFLRLVVRPQVDVRRLVSGLEQVLHGSRRGAAVPEPATGTGYSSGTAAVDRLVSETNRAGMRALAAQPAGPAGLAAAPAAAAGTGTPLPAAVPVAPAAAAVGPAPAEVPVPAPQQVPRPAPVPQPAPYPGPVPAPHPAPVPQPAPATAPAAATPYSVPAGPTPPGVPVRGGLTAAQVRGTDGLESVPAAGGPASRGRPGPASTGRTG</sequence>
<dbReference type="SUPFAM" id="SSF53383">
    <property type="entry name" value="PLP-dependent transferases"/>
    <property type="match status" value="1"/>
</dbReference>